<reference evidence="8" key="1">
    <citation type="journal article" date="2023" name="Nat. Microbiol.">
        <title>Babesia duncani multi-omics identifies virulence factors and drug targets.</title>
        <authorList>
            <person name="Singh P."/>
            <person name="Lonardi S."/>
            <person name="Liang Q."/>
            <person name="Vydyam P."/>
            <person name="Khabirova E."/>
            <person name="Fang T."/>
            <person name="Gihaz S."/>
            <person name="Thekkiniath J."/>
            <person name="Munshi M."/>
            <person name="Abel S."/>
            <person name="Ciampossin L."/>
            <person name="Batugedara G."/>
            <person name="Gupta M."/>
            <person name="Lu X.M."/>
            <person name="Lenz T."/>
            <person name="Chakravarty S."/>
            <person name="Cornillot E."/>
            <person name="Hu Y."/>
            <person name="Ma W."/>
            <person name="Gonzalez L.M."/>
            <person name="Sanchez S."/>
            <person name="Estrada K."/>
            <person name="Sanchez-Flores A."/>
            <person name="Montero E."/>
            <person name="Harb O.S."/>
            <person name="Le Roch K.G."/>
            <person name="Mamoun C.B."/>
        </authorList>
    </citation>
    <scope>NUCLEOTIDE SEQUENCE</scope>
    <source>
        <strain evidence="8">WA1</strain>
    </source>
</reference>
<dbReference type="GO" id="GO:0019185">
    <property type="term" value="C:snRNA-activating protein complex"/>
    <property type="evidence" value="ECO:0007669"/>
    <property type="project" value="TreeGrafter"/>
</dbReference>
<keyword evidence="5" id="KW-0804">Transcription</keyword>
<evidence type="ECO:0000256" key="5">
    <source>
        <dbReference type="ARBA" id="ARBA00023163"/>
    </source>
</evidence>
<dbReference type="AlphaFoldDB" id="A0AAD9PIQ3"/>
<dbReference type="GO" id="GO:0001006">
    <property type="term" value="F:RNA polymerase III type 3 promoter sequence-specific DNA binding"/>
    <property type="evidence" value="ECO:0007669"/>
    <property type="project" value="TreeGrafter"/>
</dbReference>
<evidence type="ECO:0000256" key="2">
    <source>
        <dbReference type="ARBA" id="ARBA00010410"/>
    </source>
</evidence>
<sequence length="479" mass="54815">MDDEPITLPEKSSVKFHRIQAIPIGELFNPKEILVFNSNAEQKNEATKRKRSNSDHSEEPHVLRINTGLKGTFPSTLISIPKFKAKLNSIFEKLNTLNGMALKIKREKLKSSFSESIPNTEFDNLCKAKTRASIIALIDNTLRTPTVDEIIDMAVRENMEAATTDLKKLASEKNLGICVNPETNIWSESNLYTWFKSKIKWHSYKLAMADIKVEFCADNSGLGANPSNQPKNMSYPNFFHKRETEQYERDANISMTKNVDENEIILTMSFYHPIRGHKIREYDVLASQTLADIHNVFKCSTEINSLDYSLELNGSVFMLNGILYPNVLNDACDYTKPLIDFFTLQKNNILKSKQTFPQHLTSFESFQLPIYMPGFLLHHGDCEHRIVITAIRKFTRSRDCPYTECYPISIYEAAHKFTKCELCQGKEIEVTLFNSLLFASNPIHLCSKCYEISSNIKLGEDIYQDRGLAQPIAIKYIED</sequence>
<keyword evidence="3" id="KW-0805">Transcription regulation</keyword>
<name>A0AAD9PIQ3_9APIC</name>
<gene>
    <name evidence="8" type="ORF">BdWA1_002979</name>
</gene>
<comment type="subcellular location">
    <subcellularLocation>
        <location evidence="1">Nucleus</location>
    </subcellularLocation>
</comment>
<dbReference type="GO" id="GO:0042795">
    <property type="term" value="P:snRNA transcription by RNA polymerase II"/>
    <property type="evidence" value="ECO:0007669"/>
    <property type="project" value="TreeGrafter"/>
</dbReference>
<protein>
    <submittedName>
        <fullName evidence="8">snRNA-activating protein complex</fullName>
    </submittedName>
</protein>
<dbReference type="GO" id="GO:0042796">
    <property type="term" value="P:snRNA transcription by RNA polymerase III"/>
    <property type="evidence" value="ECO:0007669"/>
    <property type="project" value="TreeGrafter"/>
</dbReference>
<comment type="caution">
    <text evidence="8">The sequence shown here is derived from an EMBL/GenBank/DDBJ whole genome shotgun (WGS) entry which is preliminary data.</text>
</comment>
<evidence type="ECO:0000256" key="3">
    <source>
        <dbReference type="ARBA" id="ARBA00023015"/>
    </source>
</evidence>
<proteinExistence type="inferred from homology"/>
<dbReference type="PANTHER" id="PTHR13421">
    <property type="entry name" value="SNRNA-ACTIVATING PROTEIN COMPLEX SUBUNIT 3"/>
    <property type="match status" value="1"/>
</dbReference>
<feature type="compositionally biased region" description="Basic and acidic residues" evidence="7">
    <location>
        <begin position="42"/>
        <end position="61"/>
    </location>
</feature>
<dbReference type="Pfam" id="PF12251">
    <property type="entry name" value="SNAPC3"/>
    <property type="match status" value="1"/>
</dbReference>
<evidence type="ECO:0000256" key="7">
    <source>
        <dbReference type="SAM" id="MobiDB-lite"/>
    </source>
</evidence>
<keyword evidence="9" id="KW-1185">Reference proteome</keyword>
<dbReference type="EMBL" id="JALLKP010000004">
    <property type="protein sequence ID" value="KAK2195306.1"/>
    <property type="molecule type" value="Genomic_DNA"/>
</dbReference>
<feature type="region of interest" description="Disordered" evidence="7">
    <location>
        <begin position="40"/>
        <end position="61"/>
    </location>
</feature>
<dbReference type="InterPro" id="IPR022042">
    <property type="entry name" value="snRNA-activating_su3"/>
</dbReference>
<evidence type="ECO:0000256" key="6">
    <source>
        <dbReference type="ARBA" id="ARBA00023242"/>
    </source>
</evidence>
<dbReference type="KEGG" id="bdw:94337276"/>
<evidence type="ECO:0000313" key="9">
    <source>
        <dbReference type="Proteomes" id="UP001214638"/>
    </source>
</evidence>
<dbReference type="RefSeq" id="XP_067802149.1">
    <property type="nucleotide sequence ID" value="XM_067947998.1"/>
</dbReference>
<keyword evidence="4" id="KW-0238">DNA-binding</keyword>
<evidence type="ECO:0000256" key="4">
    <source>
        <dbReference type="ARBA" id="ARBA00023125"/>
    </source>
</evidence>
<keyword evidence="6" id="KW-0539">Nucleus</keyword>
<organism evidence="8 9">
    <name type="scientific">Babesia duncani</name>
    <dbReference type="NCBI Taxonomy" id="323732"/>
    <lineage>
        <taxon>Eukaryota</taxon>
        <taxon>Sar</taxon>
        <taxon>Alveolata</taxon>
        <taxon>Apicomplexa</taxon>
        <taxon>Aconoidasida</taxon>
        <taxon>Piroplasmida</taxon>
        <taxon>Babesiidae</taxon>
        <taxon>Babesia</taxon>
    </lineage>
</organism>
<dbReference type="PANTHER" id="PTHR13421:SF16">
    <property type="entry name" value="SNRNA-ACTIVATING PROTEIN COMPLEX SUBUNIT 3"/>
    <property type="match status" value="1"/>
</dbReference>
<dbReference type="GO" id="GO:0003681">
    <property type="term" value="F:bent DNA binding"/>
    <property type="evidence" value="ECO:0007669"/>
    <property type="project" value="TreeGrafter"/>
</dbReference>
<accession>A0AAD9PIQ3</accession>
<evidence type="ECO:0000256" key="1">
    <source>
        <dbReference type="ARBA" id="ARBA00004123"/>
    </source>
</evidence>
<dbReference type="GO" id="GO:0000978">
    <property type="term" value="F:RNA polymerase II cis-regulatory region sequence-specific DNA binding"/>
    <property type="evidence" value="ECO:0007669"/>
    <property type="project" value="TreeGrafter"/>
</dbReference>
<dbReference type="GeneID" id="94337276"/>
<dbReference type="GO" id="GO:0005634">
    <property type="term" value="C:nucleus"/>
    <property type="evidence" value="ECO:0007669"/>
    <property type="project" value="UniProtKB-SubCell"/>
</dbReference>
<evidence type="ECO:0000313" key="8">
    <source>
        <dbReference type="EMBL" id="KAK2195306.1"/>
    </source>
</evidence>
<comment type="similarity">
    <text evidence="2">Belongs to the SNAPC3/SRD2 family.</text>
</comment>
<dbReference type="GO" id="GO:0001046">
    <property type="term" value="F:core promoter sequence-specific DNA binding"/>
    <property type="evidence" value="ECO:0007669"/>
    <property type="project" value="TreeGrafter"/>
</dbReference>
<dbReference type="Proteomes" id="UP001214638">
    <property type="component" value="Unassembled WGS sequence"/>
</dbReference>